<dbReference type="InterPro" id="IPR051446">
    <property type="entry name" value="HTH_trans_reg/aminotransferase"/>
</dbReference>
<dbReference type="EMBL" id="AEJF01000058">
    <property type="protein sequence ID" value="KLU26905.1"/>
    <property type="molecule type" value="Genomic_DNA"/>
</dbReference>
<dbReference type="InterPro" id="IPR004839">
    <property type="entry name" value="Aminotransferase_I/II_large"/>
</dbReference>
<dbReference type="OrthoDB" id="9804020at2"/>
<accession>A0A0J1D2D2</accession>
<keyword evidence="5" id="KW-0804">Transcription</keyword>
<proteinExistence type="inferred from homology"/>
<dbReference type="GO" id="GO:0030170">
    <property type="term" value="F:pyridoxal phosphate binding"/>
    <property type="evidence" value="ECO:0007669"/>
    <property type="project" value="InterPro"/>
</dbReference>
<evidence type="ECO:0000313" key="8">
    <source>
        <dbReference type="Proteomes" id="UP000035963"/>
    </source>
</evidence>
<dbReference type="CDD" id="cd00609">
    <property type="entry name" value="AAT_like"/>
    <property type="match status" value="1"/>
</dbReference>
<evidence type="ECO:0000256" key="1">
    <source>
        <dbReference type="ARBA" id="ARBA00005384"/>
    </source>
</evidence>
<name>A0A0J1D2D2_9BURK</name>
<keyword evidence="2" id="KW-0663">Pyridoxal phosphate</keyword>
<dbReference type="SUPFAM" id="SSF53383">
    <property type="entry name" value="PLP-dependent transferases"/>
    <property type="match status" value="1"/>
</dbReference>
<dbReference type="SUPFAM" id="SSF46785">
    <property type="entry name" value="Winged helix' DNA-binding domain"/>
    <property type="match status" value="1"/>
</dbReference>
<evidence type="ECO:0000256" key="2">
    <source>
        <dbReference type="ARBA" id="ARBA00022898"/>
    </source>
</evidence>
<comment type="caution">
    <text evidence="7">The sequence shown here is derived from an EMBL/GenBank/DDBJ whole genome shotgun (WGS) entry which is preliminary data.</text>
</comment>
<keyword evidence="4" id="KW-0238">DNA-binding</keyword>
<dbReference type="InterPro" id="IPR015421">
    <property type="entry name" value="PyrdxlP-dep_Trfase_major"/>
</dbReference>
<dbReference type="RefSeq" id="WP_047845919.1">
    <property type="nucleotide sequence ID" value="NZ_AEJF01000058.1"/>
</dbReference>
<sequence length="463" mass="50191">MASLTHHWIKKLTESRKPAYLLIPELIEEDLASGRLRPRDRLPGLRDLADELQLNYTTVARAYAEARKRGLLDSRAGSGTFVRGRTATLPLSGGSSVEMTMNMPPEPAELAARLRDSAARLFSATDPYRLLRYQDFGGTADDRAAGTKWLKRRFDDCDEDKVLVCPGIHSALVALVSQLARPGGTICLDTLAYPGIKAIAAQLGVRLQALARDDDGPLAHAFEALCKSDKPSAFYVNPTIQNPSTVTLPSKRREALADVALRYSVPIIEDDAYGMLPVEAPEALATLAPDLTYYVTGLSKSFGAGLRVAYIRSPSARRSQHLAGALRATTVMASPFTVLLATQWVSDGTADVMLDAIRAESAARQELTSRVLSEWKFDADPAGFHFWMPIPADCGWNASELALQLRSQGIGAVSAAAFATDGNPPEAIRVCLGGPKNLDECEDALRLIADTVEHPHHLHLPVM</sequence>
<dbReference type="Pfam" id="PF00392">
    <property type="entry name" value="GntR"/>
    <property type="match status" value="1"/>
</dbReference>
<evidence type="ECO:0000256" key="4">
    <source>
        <dbReference type="ARBA" id="ARBA00023125"/>
    </source>
</evidence>
<dbReference type="CDD" id="cd07377">
    <property type="entry name" value="WHTH_GntR"/>
    <property type="match status" value="1"/>
</dbReference>
<dbReference type="PATRIC" id="fig|908627.4.peg.1590"/>
<feature type="domain" description="HTH gntR-type" evidence="6">
    <location>
        <begin position="17"/>
        <end position="85"/>
    </location>
</feature>
<dbReference type="InterPro" id="IPR000524">
    <property type="entry name" value="Tscrpt_reg_HTH_GntR"/>
</dbReference>
<evidence type="ECO:0000259" key="6">
    <source>
        <dbReference type="PROSITE" id="PS50949"/>
    </source>
</evidence>
<dbReference type="PANTHER" id="PTHR46577">
    <property type="entry name" value="HTH-TYPE TRANSCRIPTIONAL REGULATORY PROTEIN GABR"/>
    <property type="match status" value="1"/>
</dbReference>
<dbReference type="AlphaFoldDB" id="A0A0J1D2D2"/>
<protein>
    <submittedName>
        <fullName evidence="7">GntR family transcriptional regulator</fullName>
    </submittedName>
</protein>
<dbReference type="GO" id="GO:0003677">
    <property type="term" value="F:DNA binding"/>
    <property type="evidence" value="ECO:0007669"/>
    <property type="project" value="UniProtKB-KW"/>
</dbReference>
<keyword evidence="8" id="KW-1185">Reference proteome</keyword>
<dbReference type="InterPro" id="IPR015424">
    <property type="entry name" value="PyrdxlP-dep_Trfase"/>
</dbReference>
<gene>
    <name evidence="7" type="ORF">EOS_07180</name>
</gene>
<keyword evidence="3" id="KW-0805">Transcription regulation</keyword>
<reference evidence="7 8" key="1">
    <citation type="journal article" date="2015" name="Genome Announc.">
        <title>Draft Genome Sequence of Burkholderia sp. Strain PML1(12), an Ectomycorrhizosphere-Inhabiting Bacterium with Effective Mineral-Weathering Ability.</title>
        <authorList>
            <person name="Uroz S."/>
            <person name="Oger P."/>
        </authorList>
    </citation>
    <scope>NUCLEOTIDE SEQUENCE [LARGE SCALE GENOMIC DNA]</scope>
    <source>
        <strain evidence="8">PML1(12)</strain>
    </source>
</reference>
<organism evidence="7 8">
    <name type="scientific">Caballeronia mineralivorans PML1(12)</name>
    <dbReference type="NCBI Taxonomy" id="908627"/>
    <lineage>
        <taxon>Bacteria</taxon>
        <taxon>Pseudomonadati</taxon>
        <taxon>Pseudomonadota</taxon>
        <taxon>Betaproteobacteria</taxon>
        <taxon>Burkholderiales</taxon>
        <taxon>Burkholderiaceae</taxon>
        <taxon>Caballeronia</taxon>
    </lineage>
</organism>
<dbReference type="PANTHER" id="PTHR46577:SF1">
    <property type="entry name" value="HTH-TYPE TRANSCRIPTIONAL REGULATORY PROTEIN GABR"/>
    <property type="match status" value="1"/>
</dbReference>
<dbReference type="GO" id="GO:0003700">
    <property type="term" value="F:DNA-binding transcription factor activity"/>
    <property type="evidence" value="ECO:0007669"/>
    <property type="project" value="InterPro"/>
</dbReference>
<dbReference type="Pfam" id="PF00155">
    <property type="entry name" value="Aminotran_1_2"/>
    <property type="match status" value="1"/>
</dbReference>
<dbReference type="InterPro" id="IPR036390">
    <property type="entry name" value="WH_DNA-bd_sf"/>
</dbReference>
<dbReference type="PROSITE" id="PS50949">
    <property type="entry name" value="HTH_GNTR"/>
    <property type="match status" value="1"/>
</dbReference>
<dbReference type="InterPro" id="IPR036388">
    <property type="entry name" value="WH-like_DNA-bd_sf"/>
</dbReference>
<comment type="similarity">
    <text evidence="1">In the C-terminal section; belongs to the class-I pyridoxal-phosphate-dependent aminotransferase family.</text>
</comment>
<evidence type="ECO:0000256" key="5">
    <source>
        <dbReference type="ARBA" id="ARBA00023163"/>
    </source>
</evidence>
<evidence type="ECO:0000256" key="3">
    <source>
        <dbReference type="ARBA" id="ARBA00023015"/>
    </source>
</evidence>
<dbReference type="Gene3D" id="1.10.10.10">
    <property type="entry name" value="Winged helix-like DNA-binding domain superfamily/Winged helix DNA-binding domain"/>
    <property type="match status" value="1"/>
</dbReference>
<dbReference type="Proteomes" id="UP000035963">
    <property type="component" value="Unassembled WGS sequence"/>
</dbReference>
<dbReference type="Gene3D" id="3.40.640.10">
    <property type="entry name" value="Type I PLP-dependent aspartate aminotransferase-like (Major domain)"/>
    <property type="match status" value="1"/>
</dbReference>
<evidence type="ECO:0000313" key="7">
    <source>
        <dbReference type="EMBL" id="KLU26905.1"/>
    </source>
</evidence>
<dbReference type="SMART" id="SM00345">
    <property type="entry name" value="HTH_GNTR"/>
    <property type="match status" value="1"/>
</dbReference>